<keyword evidence="2 4" id="KW-0689">Ribosomal protein</keyword>
<comment type="subunit">
    <text evidence="4">Part of the 50S ribosomal subunit. Contacts protein L32.</text>
</comment>
<dbReference type="EMBL" id="CP042425">
    <property type="protein sequence ID" value="QEL13378.1"/>
    <property type="molecule type" value="Genomic_DNA"/>
</dbReference>
<evidence type="ECO:0000313" key="7">
    <source>
        <dbReference type="Proteomes" id="UP000324974"/>
    </source>
</evidence>
<dbReference type="Pfam" id="PF01196">
    <property type="entry name" value="Ribosomal_L17"/>
    <property type="match status" value="1"/>
</dbReference>
<dbReference type="OrthoDB" id="9809073at2"/>
<dbReference type="GO" id="GO:0022625">
    <property type="term" value="C:cytosolic large ribosomal subunit"/>
    <property type="evidence" value="ECO:0007669"/>
    <property type="project" value="TreeGrafter"/>
</dbReference>
<name>A0A5C1A890_9BACT</name>
<evidence type="ECO:0000256" key="3">
    <source>
        <dbReference type="ARBA" id="ARBA00023274"/>
    </source>
</evidence>
<dbReference type="Gene3D" id="3.90.1030.10">
    <property type="entry name" value="Ribosomal protein L17"/>
    <property type="match status" value="1"/>
</dbReference>
<reference evidence="7" key="1">
    <citation type="submission" date="2019-08" db="EMBL/GenBank/DDBJ databases">
        <title>Limnoglobus roseus gen. nov., sp. nov., a novel freshwater planctomycete with a giant genome from the family Gemmataceae.</title>
        <authorList>
            <person name="Kulichevskaya I.S."/>
            <person name="Naumoff D.G."/>
            <person name="Miroshnikov K."/>
            <person name="Ivanova A."/>
            <person name="Philippov D.A."/>
            <person name="Hakobyan A."/>
            <person name="Rijpstra I.C."/>
            <person name="Sinninghe Damste J.S."/>
            <person name="Liesack W."/>
            <person name="Dedysh S.N."/>
        </authorList>
    </citation>
    <scope>NUCLEOTIDE SEQUENCE [LARGE SCALE GENOMIC DNA]</scope>
    <source>
        <strain evidence="7">PX52</strain>
    </source>
</reference>
<dbReference type="HAMAP" id="MF_01368">
    <property type="entry name" value="Ribosomal_bL17"/>
    <property type="match status" value="1"/>
</dbReference>
<dbReference type="InterPro" id="IPR047859">
    <property type="entry name" value="Ribosomal_bL17_CS"/>
</dbReference>
<evidence type="ECO:0000256" key="5">
    <source>
        <dbReference type="RuleBase" id="RU000660"/>
    </source>
</evidence>
<keyword evidence="7" id="KW-1185">Reference proteome</keyword>
<organism evidence="6 7">
    <name type="scientific">Limnoglobus roseus</name>
    <dbReference type="NCBI Taxonomy" id="2598579"/>
    <lineage>
        <taxon>Bacteria</taxon>
        <taxon>Pseudomonadati</taxon>
        <taxon>Planctomycetota</taxon>
        <taxon>Planctomycetia</taxon>
        <taxon>Gemmatales</taxon>
        <taxon>Gemmataceae</taxon>
        <taxon>Limnoglobus</taxon>
    </lineage>
</organism>
<evidence type="ECO:0000313" key="6">
    <source>
        <dbReference type="EMBL" id="QEL13378.1"/>
    </source>
</evidence>
<proteinExistence type="inferred from homology"/>
<evidence type="ECO:0000256" key="1">
    <source>
        <dbReference type="ARBA" id="ARBA00008777"/>
    </source>
</evidence>
<dbReference type="KEGG" id="lrs:PX52LOC_00232"/>
<dbReference type="GO" id="GO:0006412">
    <property type="term" value="P:translation"/>
    <property type="evidence" value="ECO:0007669"/>
    <property type="project" value="UniProtKB-UniRule"/>
</dbReference>
<dbReference type="GO" id="GO:0003735">
    <property type="term" value="F:structural constituent of ribosome"/>
    <property type="evidence" value="ECO:0007669"/>
    <property type="project" value="InterPro"/>
</dbReference>
<evidence type="ECO:0000256" key="2">
    <source>
        <dbReference type="ARBA" id="ARBA00022980"/>
    </source>
</evidence>
<comment type="similarity">
    <text evidence="1 4 5">Belongs to the bacterial ribosomal protein bL17 family.</text>
</comment>
<dbReference type="PANTHER" id="PTHR14413:SF16">
    <property type="entry name" value="LARGE RIBOSOMAL SUBUNIT PROTEIN BL17M"/>
    <property type="match status" value="1"/>
</dbReference>
<sequence length="174" mass="19003">MRHRKAGRILGRNASHRLALFRNLSRALITHESIRTTNAKAKELRPFIEKLITLAKKGALADDGTPAGKAKALHYRRQAMAILGPTHGTGVYDKAGEPATEKTADTVLKKLFNVIGPRFKERPGGYTRIMKLHYRRLGDAGEVSVIEMLKEGETKVVRTKEGASAPAPAPVTTG</sequence>
<accession>A0A5C1A890</accession>
<protein>
    <recommendedName>
        <fullName evidence="4">Large ribosomal subunit protein bL17</fullName>
    </recommendedName>
</protein>
<dbReference type="PROSITE" id="PS01167">
    <property type="entry name" value="RIBOSOMAL_L17"/>
    <property type="match status" value="1"/>
</dbReference>
<gene>
    <name evidence="4" type="primary">rplQ</name>
    <name evidence="6" type="ORF">PX52LOC_00232</name>
</gene>
<dbReference type="AlphaFoldDB" id="A0A5C1A890"/>
<evidence type="ECO:0000256" key="4">
    <source>
        <dbReference type="HAMAP-Rule" id="MF_01368"/>
    </source>
</evidence>
<dbReference type="Proteomes" id="UP000324974">
    <property type="component" value="Chromosome"/>
</dbReference>
<dbReference type="InterPro" id="IPR036373">
    <property type="entry name" value="Ribosomal_bL17_sf"/>
</dbReference>
<dbReference type="InterPro" id="IPR000456">
    <property type="entry name" value="Ribosomal_bL17"/>
</dbReference>
<dbReference type="PANTHER" id="PTHR14413">
    <property type="entry name" value="RIBOSOMAL PROTEIN L17"/>
    <property type="match status" value="1"/>
</dbReference>
<dbReference type="RefSeq" id="WP_149108356.1">
    <property type="nucleotide sequence ID" value="NZ_CP042425.1"/>
</dbReference>
<dbReference type="SUPFAM" id="SSF64263">
    <property type="entry name" value="Prokaryotic ribosomal protein L17"/>
    <property type="match status" value="1"/>
</dbReference>
<keyword evidence="3 4" id="KW-0687">Ribonucleoprotein</keyword>
<dbReference type="NCBIfam" id="TIGR00059">
    <property type="entry name" value="L17"/>
    <property type="match status" value="1"/>
</dbReference>